<organism evidence="1 2">
    <name type="scientific">Desulfonema limicola</name>
    <dbReference type="NCBI Taxonomy" id="45656"/>
    <lineage>
        <taxon>Bacteria</taxon>
        <taxon>Pseudomonadati</taxon>
        <taxon>Thermodesulfobacteriota</taxon>
        <taxon>Desulfobacteria</taxon>
        <taxon>Desulfobacterales</taxon>
        <taxon>Desulfococcaceae</taxon>
        <taxon>Desulfonema</taxon>
    </lineage>
</organism>
<protein>
    <submittedName>
        <fullName evidence="1">Uncharacterized protein</fullName>
    </submittedName>
</protein>
<accession>A0A975GHA4</accession>
<dbReference type="EMBL" id="CP061799">
    <property type="protein sequence ID" value="QTA81104.1"/>
    <property type="molecule type" value="Genomic_DNA"/>
</dbReference>
<dbReference type="RefSeq" id="WP_207687172.1">
    <property type="nucleotide sequence ID" value="NZ_CP061799.1"/>
</dbReference>
<dbReference type="KEGG" id="dli:dnl_34300"/>
<reference evidence="1" key="1">
    <citation type="journal article" date="2021" name="Microb. Physiol.">
        <title>Proteogenomic Insights into the Physiology of Marine, Sulfate-Reducing, Filamentous Desulfonema limicola and Desulfonema magnum.</title>
        <authorList>
            <person name="Schnaars V."/>
            <person name="Wohlbrand L."/>
            <person name="Scheve S."/>
            <person name="Hinrichs C."/>
            <person name="Reinhardt R."/>
            <person name="Rabus R."/>
        </authorList>
    </citation>
    <scope>NUCLEOTIDE SEQUENCE</scope>
    <source>
        <strain evidence="1">5ac10</strain>
    </source>
</reference>
<dbReference type="AlphaFoldDB" id="A0A975GHA4"/>
<keyword evidence="2" id="KW-1185">Reference proteome</keyword>
<proteinExistence type="predicted"/>
<gene>
    <name evidence="1" type="ORF">dnl_34300</name>
</gene>
<evidence type="ECO:0000313" key="2">
    <source>
        <dbReference type="Proteomes" id="UP000663720"/>
    </source>
</evidence>
<sequence length="271" mass="31275">MPSIWITEIVFKPTGALTFRQMPSGILHIMSYPFMPPTTMSGFIKRLLDIAEGSEWKGYGKDWFGKGPGNHFTLTLDQNYRALGAFPEQDQWCVHKTRRHGPKNFKHRNFSQILRTDHKENYELHHWDYLFCNSLTGWIAAKEKEPLEKLGCLKNFGGKAGKEGWLFVESISEPRQVFLTEGQYIPLGLVTPPLRPDSGMFYNLYGHYWDENYQWTNNEKGGVTGFTQLGAWWNVDRVSGAYWAWDKGLGFPAHIPDDFIAGKEVEPFYNP</sequence>
<evidence type="ECO:0000313" key="1">
    <source>
        <dbReference type="EMBL" id="QTA81104.1"/>
    </source>
</evidence>
<name>A0A975GHA4_9BACT</name>
<dbReference type="Proteomes" id="UP000663720">
    <property type="component" value="Chromosome"/>
</dbReference>